<dbReference type="AlphaFoldDB" id="A0A1F6GDS1"/>
<dbReference type="Gene3D" id="1.10.357.10">
    <property type="entry name" value="Tetracycline Repressor, domain 2"/>
    <property type="match status" value="1"/>
</dbReference>
<evidence type="ECO:0000259" key="3">
    <source>
        <dbReference type="PROSITE" id="PS50977"/>
    </source>
</evidence>
<dbReference type="Proteomes" id="UP000178449">
    <property type="component" value="Unassembled WGS sequence"/>
</dbReference>
<keyword evidence="1 2" id="KW-0238">DNA-binding</keyword>
<proteinExistence type="predicted"/>
<dbReference type="InterPro" id="IPR001647">
    <property type="entry name" value="HTH_TetR"/>
</dbReference>
<feature type="DNA-binding region" description="H-T-H motif" evidence="2">
    <location>
        <begin position="37"/>
        <end position="56"/>
    </location>
</feature>
<dbReference type="Pfam" id="PF00440">
    <property type="entry name" value="TetR_N"/>
    <property type="match status" value="1"/>
</dbReference>
<dbReference type="InterPro" id="IPR009057">
    <property type="entry name" value="Homeodomain-like_sf"/>
</dbReference>
<dbReference type="PANTHER" id="PTHR30055:SF223">
    <property type="entry name" value="HTH-TYPE TRANSCRIPTIONAL REGULATOR UIDR"/>
    <property type="match status" value="1"/>
</dbReference>
<dbReference type="PROSITE" id="PS50977">
    <property type="entry name" value="HTH_TETR_2"/>
    <property type="match status" value="1"/>
</dbReference>
<evidence type="ECO:0000313" key="5">
    <source>
        <dbReference type="Proteomes" id="UP000178449"/>
    </source>
</evidence>
<evidence type="ECO:0000256" key="2">
    <source>
        <dbReference type="PROSITE-ProRule" id="PRU00335"/>
    </source>
</evidence>
<dbReference type="SUPFAM" id="SSF46689">
    <property type="entry name" value="Homeodomain-like"/>
    <property type="match status" value="1"/>
</dbReference>
<dbReference type="GO" id="GO:0003700">
    <property type="term" value="F:DNA-binding transcription factor activity"/>
    <property type="evidence" value="ECO:0007669"/>
    <property type="project" value="TreeGrafter"/>
</dbReference>
<dbReference type="EMBL" id="MFNE01000017">
    <property type="protein sequence ID" value="OGG96240.1"/>
    <property type="molecule type" value="Genomic_DNA"/>
</dbReference>
<sequence>MDSNHTDLRKIKGERTRTRIVEAADQILEEQGIRGFSTRSIARAAGLSQSSLYHHFPDLDAILFDTMMRKVKSRISALEEAQSANVSEYFVNLFDNINESLSRNHSAKGFFTIMERAMFDPVFSERLNQMSRHIQASLLETLRKIGGSKMTPEHLELASFAVTILREGYISHVTMHGEKSPFNDPAGLARQVFALIGHCIDKSDA</sequence>
<protein>
    <recommendedName>
        <fullName evidence="3">HTH tetR-type domain-containing protein</fullName>
    </recommendedName>
</protein>
<organism evidence="4 5">
    <name type="scientific">Candidatus Lambdaproteobacteria bacterium RIFOXYD2_FULL_50_16</name>
    <dbReference type="NCBI Taxonomy" id="1817772"/>
    <lineage>
        <taxon>Bacteria</taxon>
        <taxon>Pseudomonadati</taxon>
        <taxon>Pseudomonadota</taxon>
        <taxon>Candidatus Lambdaproteobacteria</taxon>
    </lineage>
</organism>
<evidence type="ECO:0000313" key="4">
    <source>
        <dbReference type="EMBL" id="OGG96240.1"/>
    </source>
</evidence>
<dbReference type="PRINTS" id="PR00455">
    <property type="entry name" value="HTHTETR"/>
</dbReference>
<feature type="domain" description="HTH tetR-type" evidence="3">
    <location>
        <begin position="14"/>
        <end position="74"/>
    </location>
</feature>
<name>A0A1F6GDS1_9PROT</name>
<dbReference type="GO" id="GO:0000976">
    <property type="term" value="F:transcription cis-regulatory region binding"/>
    <property type="evidence" value="ECO:0007669"/>
    <property type="project" value="TreeGrafter"/>
</dbReference>
<reference evidence="4 5" key="1">
    <citation type="journal article" date="2016" name="Nat. Commun.">
        <title>Thousands of microbial genomes shed light on interconnected biogeochemical processes in an aquifer system.</title>
        <authorList>
            <person name="Anantharaman K."/>
            <person name="Brown C.T."/>
            <person name="Hug L.A."/>
            <person name="Sharon I."/>
            <person name="Castelle C.J."/>
            <person name="Probst A.J."/>
            <person name="Thomas B.C."/>
            <person name="Singh A."/>
            <person name="Wilkins M.J."/>
            <person name="Karaoz U."/>
            <person name="Brodie E.L."/>
            <person name="Williams K.H."/>
            <person name="Hubbard S.S."/>
            <person name="Banfield J.F."/>
        </authorList>
    </citation>
    <scope>NUCLEOTIDE SEQUENCE [LARGE SCALE GENOMIC DNA]</scope>
</reference>
<comment type="caution">
    <text evidence="4">The sequence shown here is derived from an EMBL/GenBank/DDBJ whole genome shotgun (WGS) entry which is preliminary data.</text>
</comment>
<dbReference type="PANTHER" id="PTHR30055">
    <property type="entry name" value="HTH-TYPE TRANSCRIPTIONAL REGULATOR RUTR"/>
    <property type="match status" value="1"/>
</dbReference>
<evidence type="ECO:0000256" key="1">
    <source>
        <dbReference type="ARBA" id="ARBA00023125"/>
    </source>
</evidence>
<dbReference type="InterPro" id="IPR050109">
    <property type="entry name" value="HTH-type_TetR-like_transc_reg"/>
</dbReference>
<accession>A0A1F6GDS1</accession>
<dbReference type="STRING" id="1817772.A2527_04475"/>
<gene>
    <name evidence="4" type="ORF">A2527_04475</name>
</gene>